<dbReference type="SUPFAM" id="SSF56935">
    <property type="entry name" value="Porins"/>
    <property type="match status" value="1"/>
</dbReference>
<evidence type="ECO:0000256" key="1">
    <source>
        <dbReference type="ARBA" id="ARBA00004571"/>
    </source>
</evidence>
<dbReference type="PANTHER" id="PTHR35093">
    <property type="entry name" value="OUTER MEMBRANE PROTEIN NMB0088-RELATED"/>
    <property type="match status" value="1"/>
</dbReference>
<keyword evidence="7" id="KW-0998">Cell outer membrane</keyword>
<dbReference type="EMBL" id="VMTP01000106">
    <property type="protein sequence ID" value="TVT76785.1"/>
    <property type="molecule type" value="Genomic_DNA"/>
</dbReference>
<evidence type="ECO:0000256" key="6">
    <source>
        <dbReference type="ARBA" id="ARBA00023136"/>
    </source>
</evidence>
<evidence type="ECO:0000313" key="8">
    <source>
        <dbReference type="EMBL" id="TVT76785.1"/>
    </source>
</evidence>
<keyword evidence="3" id="KW-1134">Transmembrane beta strand</keyword>
<reference evidence="8 9" key="1">
    <citation type="submission" date="2019-07" db="EMBL/GenBank/DDBJ databases">
        <title>Draft Genome Sequence of the first blaOXA-58-Harboring Acinetobacter colistiniresistens clinical isolate from Brazil.</title>
        <authorList>
            <person name="Favaro L.S."/>
            <person name="Paula-Petroli S.B."/>
            <person name="Moura C.F."/>
            <person name="Tognim M.C.B."/>
            <person name="Venancio E.J."/>
            <person name="Yamada-Ogatta S.F."/>
            <person name="Carrara-Marroni F.E."/>
        </authorList>
    </citation>
    <scope>NUCLEOTIDE SEQUENCE [LARGE SCALE GENOMIC DNA]</scope>
    <source>
        <strain evidence="8 9">DL</strain>
    </source>
</reference>
<dbReference type="InterPro" id="IPR005017">
    <property type="entry name" value="OMPP1/FadL/TodX"/>
</dbReference>
<protein>
    <submittedName>
        <fullName evidence="8">Transporter</fullName>
    </submittedName>
</protein>
<comment type="similarity">
    <text evidence="2">Belongs to the OmpP1/FadL family.</text>
</comment>
<dbReference type="Pfam" id="PF03349">
    <property type="entry name" value="Toluene_X"/>
    <property type="match status" value="1"/>
</dbReference>
<name>A0A558ETS0_9GAMM</name>
<evidence type="ECO:0000256" key="5">
    <source>
        <dbReference type="ARBA" id="ARBA00022729"/>
    </source>
</evidence>
<comment type="subcellular location">
    <subcellularLocation>
        <location evidence="1">Cell outer membrane</location>
        <topology evidence="1">Multi-pass membrane protein</topology>
    </subcellularLocation>
</comment>
<evidence type="ECO:0000256" key="7">
    <source>
        <dbReference type="ARBA" id="ARBA00023237"/>
    </source>
</evidence>
<comment type="caution">
    <text evidence="8">The sequence shown here is derived from an EMBL/GenBank/DDBJ whole genome shotgun (WGS) entry which is preliminary data.</text>
</comment>
<accession>A0A558ETS0</accession>
<keyword evidence="6" id="KW-0472">Membrane</keyword>
<sequence>MKKDIWIDEIFTRNELLVDHYSNHKVSNMVSDKGRLKFNIILTAMIGISSINLCHASAMEQSGQSILPFLENGNYAEMNIFAVDSSVSGVVDRSDLVRDNQNRSTGDIAENTQFYTAAVKFQLTDKLSFGLLYDQPFAAKVSYPQRSNNSYFDNDFSHQGTSVKVDSQNISMIFGYSPIDNFQVYGGPVYQEIKGQVALRGNAYTEAYDGYNANFKRKGEAGWLIGGSYQIPDYALKAAITYRSKIKYSFQVDEDIFGETLQLTESKKTKLETPQSINVDFQSGISDRTLAYLNLRWVNWKEFETRPTQFGALSEILLKEATNGEYTSGFKLDSYQKDQYSATIGIGHQISEKWSGSTDVSWDSGTGNPASTLGPIKGSWSLGLGLQFNPTSNYFIAGGVKYYWLGDARTEDGTYYLPIEGIKQIAEQAEFKNNHAIAYGLKIGYRF</sequence>
<gene>
    <name evidence="8" type="ORF">FPV60_19625</name>
</gene>
<dbReference type="Gene3D" id="2.40.160.60">
    <property type="entry name" value="Outer membrane protein transport protein (OMPP1/FadL/TodX)"/>
    <property type="match status" value="1"/>
</dbReference>
<organism evidence="8 9">
    <name type="scientific">Acinetobacter colistiniresistens</name>
    <dbReference type="NCBI Taxonomy" id="280145"/>
    <lineage>
        <taxon>Bacteria</taxon>
        <taxon>Pseudomonadati</taxon>
        <taxon>Pseudomonadota</taxon>
        <taxon>Gammaproteobacteria</taxon>
        <taxon>Moraxellales</taxon>
        <taxon>Moraxellaceae</taxon>
        <taxon>Acinetobacter</taxon>
    </lineage>
</organism>
<dbReference type="Proteomes" id="UP000316981">
    <property type="component" value="Unassembled WGS sequence"/>
</dbReference>
<evidence type="ECO:0000256" key="4">
    <source>
        <dbReference type="ARBA" id="ARBA00022692"/>
    </source>
</evidence>
<dbReference type="GO" id="GO:0009279">
    <property type="term" value="C:cell outer membrane"/>
    <property type="evidence" value="ECO:0007669"/>
    <property type="project" value="UniProtKB-SubCell"/>
</dbReference>
<keyword evidence="5" id="KW-0732">Signal</keyword>
<dbReference type="AlphaFoldDB" id="A0A558ETS0"/>
<keyword evidence="4" id="KW-0812">Transmembrane</keyword>
<proteinExistence type="inferred from homology"/>
<dbReference type="PANTHER" id="PTHR35093:SF8">
    <property type="entry name" value="OUTER MEMBRANE PROTEIN NMB0088-RELATED"/>
    <property type="match status" value="1"/>
</dbReference>
<evidence type="ECO:0000256" key="3">
    <source>
        <dbReference type="ARBA" id="ARBA00022452"/>
    </source>
</evidence>
<evidence type="ECO:0000313" key="9">
    <source>
        <dbReference type="Proteomes" id="UP000316981"/>
    </source>
</evidence>
<evidence type="ECO:0000256" key="2">
    <source>
        <dbReference type="ARBA" id="ARBA00008163"/>
    </source>
</evidence>
<dbReference type="GO" id="GO:0015483">
    <property type="term" value="F:long-chain fatty acid transporting porin activity"/>
    <property type="evidence" value="ECO:0007669"/>
    <property type="project" value="TreeGrafter"/>
</dbReference>